<organism evidence="1 2">
    <name type="scientific">Gulosibacter molinativorax</name>
    <dbReference type="NCBI Taxonomy" id="256821"/>
    <lineage>
        <taxon>Bacteria</taxon>
        <taxon>Bacillati</taxon>
        <taxon>Actinomycetota</taxon>
        <taxon>Actinomycetes</taxon>
        <taxon>Micrococcales</taxon>
        <taxon>Microbacteriaceae</taxon>
        <taxon>Gulosibacter</taxon>
    </lineage>
</organism>
<accession>A0ABT7C5A1</accession>
<dbReference type="InterPro" id="IPR041638">
    <property type="entry name" value="BaeRF_family11"/>
</dbReference>
<gene>
    <name evidence="1" type="ORF">C7K25_03110</name>
</gene>
<keyword evidence="2" id="KW-1185">Reference proteome</keyword>
<dbReference type="EMBL" id="PXVD01000004">
    <property type="protein sequence ID" value="MDJ1370368.1"/>
    <property type="molecule type" value="Genomic_DNA"/>
</dbReference>
<reference evidence="1" key="1">
    <citation type="submission" date="2018-03" db="EMBL/GenBank/DDBJ databases">
        <authorList>
            <person name="Nunes O.C."/>
            <person name="Lopes A.R."/>
            <person name="Froufe H."/>
            <person name="Munoz-Merida A."/>
            <person name="Barroso C."/>
            <person name="Egas C."/>
        </authorList>
    </citation>
    <scope>NUCLEOTIDE SEQUENCE</scope>
    <source>
        <strain evidence="1">ON4</strain>
    </source>
</reference>
<evidence type="ECO:0000313" key="1">
    <source>
        <dbReference type="EMBL" id="MDJ1370368.1"/>
    </source>
</evidence>
<comment type="caution">
    <text evidence="1">The sequence shown here is derived from an EMBL/GenBank/DDBJ whole genome shotgun (WGS) entry which is preliminary data.</text>
</comment>
<sequence>MSIDIPSAEEFANLTKHRNVASVSIYVSAAANGDGGAVVHDTEAVRLALRSATSEALRELAQIDVPKSDRDAIAAHVHTLESDRDFWASQARTVAVFVSPEGLSAFRLMNHLANLTAVGDRFDVGPLVRSASFRHTGYVLALTVGDVRLLYLDAQANRREVALSTLPDDAADVLGRDVNGGRADRHKADGTLGPKVELRRYCSIVQDAVRHEIGDDTSPLVLAAGPDLASAYRAINTSDNLVEEGIEANPASLSLADLEKRGREVLDRRYAAKLAEWCETFGNRQPQQRASANLEAVAQAASAGQVESLLFDIDTNDEGVIDEFGEIFNVPEPGPTTYRLVDEIAARVLRTGGRVVAVRRADLPEDSPVAATFRATINA</sequence>
<proteinExistence type="predicted"/>
<dbReference type="RefSeq" id="WP_026936066.1">
    <property type="nucleotide sequence ID" value="NZ_CP028426.1"/>
</dbReference>
<name>A0ABT7C5A1_9MICO</name>
<dbReference type="Proteomes" id="UP001170379">
    <property type="component" value="Unassembled WGS sequence"/>
</dbReference>
<dbReference type="Pfam" id="PF18855">
    <property type="entry name" value="baeRF_family11"/>
    <property type="match status" value="1"/>
</dbReference>
<protein>
    <recommendedName>
        <fullName evidence="3">Nucleoid-associated protein</fullName>
    </recommendedName>
</protein>
<reference evidence="1" key="2">
    <citation type="journal article" date="2022" name="Sci. Rep.">
        <title>In silico prediction of the enzymes involved in the degradation of the herbicide molinate by Gulosibacter molinativorax ON4T.</title>
        <authorList>
            <person name="Lopes A.R."/>
            <person name="Bunin E."/>
            <person name="Viana A.T."/>
            <person name="Froufe H."/>
            <person name="Munoz-Merida A."/>
            <person name="Pinho D."/>
            <person name="Figueiredo J."/>
            <person name="Barroso C."/>
            <person name="Vaz-Moreira I."/>
            <person name="Bellanger X."/>
            <person name="Egas C."/>
            <person name="Nunes O.C."/>
        </authorList>
    </citation>
    <scope>NUCLEOTIDE SEQUENCE</scope>
    <source>
        <strain evidence="1">ON4</strain>
    </source>
</reference>
<evidence type="ECO:0008006" key="3">
    <source>
        <dbReference type="Google" id="ProtNLM"/>
    </source>
</evidence>
<evidence type="ECO:0000313" key="2">
    <source>
        <dbReference type="Proteomes" id="UP001170379"/>
    </source>
</evidence>